<feature type="domain" description="PhoD-like phosphatase metallophosphatase" evidence="1">
    <location>
        <begin position="33"/>
        <end position="298"/>
    </location>
</feature>
<dbReference type="OrthoDB" id="9763616at2"/>
<organism evidence="2 3">
    <name type="scientific">Flavobacterium omnivorum</name>
    <dbReference type="NCBI Taxonomy" id="178355"/>
    <lineage>
        <taxon>Bacteria</taxon>
        <taxon>Pseudomonadati</taxon>
        <taxon>Bacteroidota</taxon>
        <taxon>Flavobacteriia</taxon>
        <taxon>Flavobacteriales</taxon>
        <taxon>Flavobacteriaceae</taxon>
        <taxon>Flavobacterium</taxon>
    </lineage>
</organism>
<dbReference type="SUPFAM" id="SSF56300">
    <property type="entry name" value="Metallo-dependent phosphatases"/>
    <property type="match status" value="1"/>
</dbReference>
<dbReference type="Gene3D" id="3.60.21.70">
    <property type="entry name" value="PhoD-like phosphatase"/>
    <property type="match status" value="1"/>
</dbReference>
<name>A0A1G8AK72_9FLAO</name>
<dbReference type="PANTHER" id="PTHR33987:SF1">
    <property type="entry name" value="CALCINEURIN-LIKE METALLO-PHOSPHOESTERASE SUPERFAMILY PROTEIN"/>
    <property type="match status" value="1"/>
</dbReference>
<protein>
    <submittedName>
        <fullName evidence="2">Alkaline phosphatase D</fullName>
    </submittedName>
</protein>
<evidence type="ECO:0000259" key="1">
    <source>
        <dbReference type="Pfam" id="PF09423"/>
    </source>
</evidence>
<dbReference type="CDD" id="cd07389">
    <property type="entry name" value="MPP_PhoD"/>
    <property type="match status" value="1"/>
</dbReference>
<dbReference type="PANTHER" id="PTHR33987">
    <property type="entry name" value="CALCINEURIN-LIKE METALLO-PHOSPHOESTERASE SUPERFAMILY PROTEIN"/>
    <property type="match status" value="1"/>
</dbReference>
<dbReference type="Proteomes" id="UP000199274">
    <property type="component" value="Unassembled WGS sequence"/>
</dbReference>
<dbReference type="Pfam" id="PF09423">
    <property type="entry name" value="PhoD"/>
    <property type="match status" value="1"/>
</dbReference>
<evidence type="ECO:0000313" key="2">
    <source>
        <dbReference type="EMBL" id="SDH21351.1"/>
    </source>
</evidence>
<proteinExistence type="predicted"/>
<reference evidence="3" key="1">
    <citation type="submission" date="2016-10" db="EMBL/GenBank/DDBJ databases">
        <authorList>
            <person name="Varghese N."/>
            <person name="Submissions S."/>
        </authorList>
    </citation>
    <scope>NUCLEOTIDE SEQUENCE [LARGE SCALE GENOMIC DNA]</scope>
    <source>
        <strain evidence="3">CGMCC 1.2747</strain>
    </source>
</reference>
<dbReference type="InterPro" id="IPR018946">
    <property type="entry name" value="PhoD-like_MPP"/>
</dbReference>
<dbReference type="InterPro" id="IPR038607">
    <property type="entry name" value="PhoD-like_sf"/>
</dbReference>
<accession>A0A1G8AK72</accession>
<dbReference type="EMBL" id="FNDB01000005">
    <property type="protein sequence ID" value="SDH21351.1"/>
    <property type="molecule type" value="Genomic_DNA"/>
</dbReference>
<gene>
    <name evidence="2" type="ORF">SAMN04488062_10563</name>
</gene>
<sequence length="353" mass="40970">MIQYSFNKIHLYAVLLLLLSYNGYCQKNISKIAFGSCSHQSNPLPIFDVVVQHKPDLFIFLGDNIYGDTNNMTTLQAKYEQLAAKPSFQNLKKHIPIIATWDDHDYGQNDAGRHYPKKAESKELFLSFFDEPKDSERRKHKGIYTSYMYENKGKKVQIILLDNRTFRDNYKKYNGEVAADKRFFYDLDYTPQQEPDSTYLGAVQWKWLEEELKKPASIRLIGSGSQFGIEYNGYEGWANFPLEQKKFLNLIKKTKANGVLFLTGDVHYAEISKLTEPGLYPIYDVTSSGLSSTWHFATPNKNRIEGPIMENHFGLITIDWKNKNPKIKMEIWDSADNQRIEYTIGLDEISFKK</sequence>
<keyword evidence="3" id="KW-1185">Reference proteome</keyword>
<dbReference type="InterPro" id="IPR029052">
    <property type="entry name" value="Metallo-depent_PP-like"/>
</dbReference>
<dbReference type="AlphaFoldDB" id="A0A1G8AK72"/>
<dbReference type="RefSeq" id="WP_091256968.1">
    <property type="nucleotide sequence ID" value="NZ_FNDB01000005.1"/>
</dbReference>
<evidence type="ECO:0000313" key="3">
    <source>
        <dbReference type="Proteomes" id="UP000199274"/>
    </source>
</evidence>
<dbReference type="STRING" id="178355.SAMN04488062_10563"/>